<comment type="catalytic activity">
    <reaction evidence="7">
        <text>a 2'-deoxyadenosine in DNA + S-adenosyl-L-methionine = an N(6)-methyl-2'-deoxyadenosine in DNA + S-adenosyl-L-homocysteine + H(+)</text>
        <dbReference type="Rhea" id="RHEA:15197"/>
        <dbReference type="Rhea" id="RHEA-COMP:12418"/>
        <dbReference type="Rhea" id="RHEA-COMP:12419"/>
        <dbReference type="ChEBI" id="CHEBI:15378"/>
        <dbReference type="ChEBI" id="CHEBI:57856"/>
        <dbReference type="ChEBI" id="CHEBI:59789"/>
        <dbReference type="ChEBI" id="CHEBI:90615"/>
        <dbReference type="ChEBI" id="CHEBI:90616"/>
        <dbReference type="EC" id="2.1.1.72"/>
    </reaction>
</comment>
<dbReference type="Proteomes" id="UP000078460">
    <property type="component" value="Unassembled WGS sequence"/>
</dbReference>
<dbReference type="GO" id="GO:0005737">
    <property type="term" value="C:cytoplasm"/>
    <property type="evidence" value="ECO:0007669"/>
    <property type="project" value="TreeGrafter"/>
</dbReference>
<name>A0A175Y6L3_9SPHN</name>
<gene>
    <name evidence="11" type="ORF">AVM11_15320</name>
</gene>
<evidence type="ECO:0000256" key="5">
    <source>
        <dbReference type="ARBA" id="ARBA00022705"/>
    </source>
</evidence>
<dbReference type="InterPro" id="IPR002052">
    <property type="entry name" value="DNA_methylase_N6_adenine_CS"/>
</dbReference>
<dbReference type="PANTHER" id="PTHR13370">
    <property type="entry name" value="RNA METHYLASE-RELATED"/>
    <property type="match status" value="1"/>
</dbReference>
<evidence type="ECO:0000259" key="9">
    <source>
        <dbReference type="Pfam" id="PF01555"/>
    </source>
</evidence>
<protein>
    <recommendedName>
        <fullName evidence="8">Methyltransferase</fullName>
        <ecNumber evidence="8">2.1.1.-</ecNumber>
    </recommendedName>
</protein>
<keyword evidence="6" id="KW-0238">DNA-binding</keyword>
<evidence type="ECO:0000313" key="12">
    <source>
        <dbReference type="Proteomes" id="UP000078460"/>
    </source>
</evidence>
<dbReference type="KEGG" id="smy:BJP26_01315"/>
<dbReference type="AlphaFoldDB" id="A0A175Y6L3"/>
<feature type="domain" description="DNA methylase N-4/N-6" evidence="9">
    <location>
        <begin position="51"/>
        <end position="272"/>
    </location>
</feature>
<keyword evidence="4" id="KW-0949">S-adenosyl-L-methionine</keyword>
<dbReference type="Gene3D" id="3.40.50.150">
    <property type="entry name" value="Vaccinia Virus protein VP39"/>
    <property type="match status" value="1"/>
</dbReference>
<dbReference type="GO" id="GO:0008170">
    <property type="term" value="F:N-methyltransferase activity"/>
    <property type="evidence" value="ECO:0007669"/>
    <property type="project" value="InterPro"/>
</dbReference>
<dbReference type="PRINTS" id="PR00508">
    <property type="entry name" value="S21N4MTFRASE"/>
</dbReference>
<dbReference type="PANTHER" id="PTHR13370:SF3">
    <property type="entry name" value="TRNA (GUANINE(10)-N2)-METHYLTRANSFERASE HOMOLOG"/>
    <property type="match status" value="1"/>
</dbReference>
<evidence type="ECO:0000256" key="6">
    <source>
        <dbReference type="ARBA" id="ARBA00023125"/>
    </source>
</evidence>
<evidence type="ECO:0000256" key="1">
    <source>
        <dbReference type="ARBA" id="ARBA00006594"/>
    </source>
</evidence>
<reference evidence="11" key="1">
    <citation type="submission" date="2016-03" db="EMBL/GenBank/DDBJ databases">
        <title>Sphingomonas melonis TY, whole genome shotgun sequencing.</title>
        <authorList>
            <person name="Wang H."/>
            <person name="Zhu P."/>
        </authorList>
    </citation>
    <scope>NUCLEOTIDE SEQUENCE [LARGE SCALE GENOMIC DNA]</scope>
    <source>
        <strain evidence="11">TY</strain>
    </source>
</reference>
<feature type="domain" description="RAMA" evidence="10">
    <location>
        <begin position="281"/>
        <end position="381"/>
    </location>
</feature>
<keyword evidence="3" id="KW-0808">Transferase</keyword>
<evidence type="ECO:0000256" key="8">
    <source>
        <dbReference type="RuleBase" id="RU362026"/>
    </source>
</evidence>
<evidence type="ECO:0000256" key="7">
    <source>
        <dbReference type="ARBA" id="ARBA00047942"/>
    </source>
</evidence>
<dbReference type="FunFam" id="3.40.50.150:FF:000276">
    <property type="entry name" value="Methyltransferase"/>
    <property type="match status" value="1"/>
</dbReference>
<dbReference type="GO" id="GO:0006260">
    <property type="term" value="P:DNA replication"/>
    <property type="evidence" value="ECO:0007669"/>
    <property type="project" value="UniProtKB-KW"/>
</dbReference>
<dbReference type="STRING" id="621456.BJP26_01315"/>
<keyword evidence="2 11" id="KW-0489">Methyltransferase</keyword>
<dbReference type="Pfam" id="PF18755">
    <property type="entry name" value="RAMA"/>
    <property type="match status" value="1"/>
</dbReference>
<keyword evidence="12" id="KW-1185">Reference proteome</keyword>
<dbReference type="InterPro" id="IPR029063">
    <property type="entry name" value="SAM-dependent_MTases_sf"/>
</dbReference>
<proteinExistence type="inferred from homology"/>
<comment type="caution">
    <text evidence="11">The sequence shown here is derived from an EMBL/GenBank/DDBJ whole genome shotgun (WGS) entry which is preliminary data.</text>
</comment>
<sequence>MAVIEKVRQPKVSARTAARKAAPVDTRVLPLDQIVRGDCIAAMRAMPDKSVDMIFADPPYNLQLGGELFRPDGSHVDAVTDDWDKFDTFAAYDAFTRAWLAEAHRILKDTGSIWVIGSYHNIFRVGTAVQDLGYWILNDIVWRKANPMPNFRGTRFTNAHETLIWASKGEGAKYTFNYRSMKTLNDELQMRSDWEFPICGGQERLKKDGVKVHPTQKPEALLYRILLACTKPGDVVVDPFFGTGTTGAVAKRLGRHWIGIEREGDYIAAAEERIAAALPLDESALSTMQSPRQQPKVAFGVLVENGYLQPGAILTDTKRRFRVTVRADGSLLSDCGASGSIHKLGATLQGAPACNGWTFWQHEAGGKLQPIDTLRQTYLLATQP</sequence>
<dbReference type="InterPro" id="IPR002941">
    <property type="entry name" value="DNA_methylase_N4/N6"/>
</dbReference>
<evidence type="ECO:0000259" key="10">
    <source>
        <dbReference type="Pfam" id="PF18755"/>
    </source>
</evidence>
<evidence type="ECO:0000256" key="3">
    <source>
        <dbReference type="ARBA" id="ARBA00022679"/>
    </source>
</evidence>
<dbReference type="GO" id="GO:0009007">
    <property type="term" value="F:site-specific DNA-methyltransferase (adenine-specific) activity"/>
    <property type="evidence" value="ECO:0007669"/>
    <property type="project" value="UniProtKB-EC"/>
</dbReference>
<keyword evidence="5" id="KW-0235">DNA replication</keyword>
<dbReference type="GO" id="GO:0003677">
    <property type="term" value="F:DNA binding"/>
    <property type="evidence" value="ECO:0007669"/>
    <property type="project" value="UniProtKB-KW"/>
</dbReference>
<dbReference type="GeneID" id="93797420"/>
<dbReference type="PROSITE" id="PS00092">
    <property type="entry name" value="N6_MTASE"/>
    <property type="match status" value="1"/>
</dbReference>
<dbReference type="OrthoDB" id="9800801at2"/>
<dbReference type="InterPro" id="IPR001091">
    <property type="entry name" value="RM_Methyltransferase"/>
</dbReference>
<accession>A0A175Y6L3</accession>
<organism evidence="11 12">
    <name type="scientific">Sphingomonas melonis TY</name>
    <dbReference type="NCBI Taxonomy" id="621456"/>
    <lineage>
        <taxon>Bacteria</taxon>
        <taxon>Pseudomonadati</taxon>
        <taxon>Pseudomonadota</taxon>
        <taxon>Alphaproteobacteria</taxon>
        <taxon>Sphingomonadales</taxon>
        <taxon>Sphingomonadaceae</taxon>
        <taxon>Sphingomonas</taxon>
    </lineage>
</organism>
<dbReference type="SUPFAM" id="SSF53335">
    <property type="entry name" value="S-adenosyl-L-methionine-dependent methyltransferases"/>
    <property type="match status" value="1"/>
</dbReference>
<evidence type="ECO:0000313" key="11">
    <source>
        <dbReference type="EMBL" id="KZB96036.1"/>
    </source>
</evidence>
<dbReference type="InterPro" id="IPR040843">
    <property type="entry name" value="RAMA"/>
</dbReference>
<dbReference type="EMBL" id="LQCK02000007">
    <property type="protein sequence ID" value="KZB96036.1"/>
    <property type="molecule type" value="Genomic_DNA"/>
</dbReference>
<evidence type="ECO:0000256" key="2">
    <source>
        <dbReference type="ARBA" id="ARBA00022603"/>
    </source>
</evidence>
<comment type="similarity">
    <text evidence="1 8">Belongs to the N(4)/N(6)-methyltransferase family.</text>
</comment>
<dbReference type="RefSeq" id="WP_017980104.1">
    <property type="nucleotide sequence ID" value="NZ_CP017578.1"/>
</dbReference>
<evidence type="ECO:0000256" key="4">
    <source>
        <dbReference type="ARBA" id="ARBA00022691"/>
    </source>
</evidence>
<dbReference type="EC" id="2.1.1.-" evidence="8"/>
<dbReference type="REBASE" id="162307">
    <property type="entry name" value="M.SmeTYORF1315P"/>
</dbReference>
<dbReference type="GO" id="GO:0032259">
    <property type="term" value="P:methylation"/>
    <property type="evidence" value="ECO:0007669"/>
    <property type="project" value="UniProtKB-KW"/>
</dbReference>
<dbReference type="Pfam" id="PF01555">
    <property type="entry name" value="N6_N4_Mtase"/>
    <property type="match status" value="1"/>
</dbReference>